<dbReference type="NCBIfam" id="NF002674">
    <property type="entry name" value="PRK02399.1-2"/>
    <property type="match status" value="1"/>
</dbReference>
<proteinExistence type="predicted"/>
<dbReference type="CDD" id="cd15488">
    <property type="entry name" value="Tm-1-like"/>
    <property type="match status" value="1"/>
</dbReference>
<feature type="domain" description="UPF0261" evidence="1">
    <location>
        <begin position="5"/>
        <end position="177"/>
    </location>
</feature>
<evidence type="ECO:0000259" key="2">
    <source>
        <dbReference type="Pfam" id="PF23189"/>
    </source>
</evidence>
<dbReference type="InterPro" id="IPR044122">
    <property type="entry name" value="UPF0261_N"/>
</dbReference>
<dbReference type="PANTHER" id="PTHR31862:SF1">
    <property type="entry name" value="UPF0261 DOMAIN PROTEIN (AFU_ORTHOLOGUE AFUA_1G10120)"/>
    <property type="match status" value="1"/>
</dbReference>
<protein>
    <submittedName>
        <fullName evidence="3">Tm-1-like ATP-binding domain-containing protein</fullName>
    </submittedName>
</protein>
<feature type="domain" description="UPF0261" evidence="2">
    <location>
        <begin position="188"/>
        <end position="404"/>
    </location>
</feature>
<dbReference type="InterPro" id="IPR056778">
    <property type="entry name" value="UPF0261_C"/>
</dbReference>
<reference evidence="3 4" key="1">
    <citation type="journal article" date="2019" name="Int. J. Syst. Evol. Microbiol.">
        <title>The Global Catalogue of Microorganisms (GCM) 10K type strain sequencing project: providing services to taxonomists for standard genome sequencing and annotation.</title>
        <authorList>
            <consortium name="The Broad Institute Genomics Platform"/>
            <consortium name="The Broad Institute Genome Sequencing Center for Infectious Disease"/>
            <person name="Wu L."/>
            <person name="Ma J."/>
        </authorList>
    </citation>
    <scope>NUCLEOTIDE SEQUENCE [LARGE SCALE GENOMIC DNA]</scope>
    <source>
        <strain evidence="3 4">JCM 16117</strain>
    </source>
</reference>
<dbReference type="Gene3D" id="3.40.50.12020">
    <property type="entry name" value="Uncharacterised protein family UPF0261, NN domain"/>
    <property type="match status" value="1"/>
</dbReference>
<accession>A0ABN3DDE1</accession>
<comment type="caution">
    <text evidence="3">The sequence shown here is derived from an EMBL/GenBank/DDBJ whole genome shotgun (WGS) entry which is preliminary data.</text>
</comment>
<sequence>MNSRTIALIGTLDTKSAEIGYVAERLRESGIMPIVIDSGILGTPTLRADVTRSEVAAASGHTLEQVQQSGSRGTAVELMQEGLVRLVRTLYDDGRIVGVMCLGGAEGGLLGAAAMQALPVGAPKLIVSPSASGRREFGPFMGSSDVLVMHSVVDILGINSLSRSVFDNAVAAMAGMVLWAGRPPASDRPSVGVTMLGQTTPGAMVLCRMLEERGYEPIIFHANGVGGPAMEDLVREGMLAGVIDLTLSELANTLFDGIHATGPERLTVAAQAGVPLVVVPGAGDFFNQGPLDTVPAVYRDRALYKHNPVATLVRLTEPEMAELGRLVSARLAGATAPTEVIVPLGGLSLIGVPGGPIADAAADAALARSLEVAVPAGVGFRTSPLAINDEEFAGLVAETFFDVMARASAREAAVRR</sequence>
<name>A0ABN3DDE1_9MICO</name>
<evidence type="ECO:0000313" key="4">
    <source>
        <dbReference type="Proteomes" id="UP001500929"/>
    </source>
</evidence>
<dbReference type="PIRSF" id="PIRSF033271">
    <property type="entry name" value="UCP033271"/>
    <property type="match status" value="1"/>
</dbReference>
<dbReference type="Proteomes" id="UP001500929">
    <property type="component" value="Unassembled WGS sequence"/>
</dbReference>
<evidence type="ECO:0000313" key="3">
    <source>
        <dbReference type="EMBL" id="GAA2228090.1"/>
    </source>
</evidence>
<dbReference type="InterPro" id="IPR051353">
    <property type="entry name" value="Tobamovirus_resist_UPF0261"/>
</dbReference>
<dbReference type="RefSeq" id="WP_259478563.1">
    <property type="nucleotide sequence ID" value="NZ_BAAAQY010000003.1"/>
</dbReference>
<gene>
    <name evidence="3" type="ORF">GCM10009851_10510</name>
</gene>
<dbReference type="PANTHER" id="PTHR31862">
    <property type="entry name" value="UPF0261 DOMAIN PROTEIN (AFU_ORTHOLOGUE AFUA_1G10120)"/>
    <property type="match status" value="1"/>
</dbReference>
<dbReference type="Gene3D" id="3.40.50.12030">
    <property type="entry name" value="Uncharacterised protein family UPF0261, NC domain"/>
    <property type="match status" value="1"/>
</dbReference>
<organism evidence="3 4">
    <name type="scientific">Herbiconiux moechotypicola</name>
    <dbReference type="NCBI Taxonomy" id="637393"/>
    <lineage>
        <taxon>Bacteria</taxon>
        <taxon>Bacillati</taxon>
        <taxon>Actinomycetota</taxon>
        <taxon>Actinomycetes</taxon>
        <taxon>Micrococcales</taxon>
        <taxon>Microbacteriaceae</taxon>
        <taxon>Herbiconiux</taxon>
    </lineage>
</organism>
<dbReference type="InterPro" id="IPR008322">
    <property type="entry name" value="UPF0261"/>
</dbReference>
<dbReference type="EMBL" id="BAAAQY010000003">
    <property type="protein sequence ID" value="GAA2228090.1"/>
    <property type="molecule type" value="Genomic_DNA"/>
</dbReference>
<keyword evidence="4" id="KW-1185">Reference proteome</keyword>
<evidence type="ECO:0000259" key="1">
    <source>
        <dbReference type="Pfam" id="PF06792"/>
    </source>
</evidence>
<dbReference type="Pfam" id="PF06792">
    <property type="entry name" value="UPF0261"/>
    <property type="match status" value="1"/>
</dbReference>
<dbReference type="Pfam" id="PF23189">
    <property type="entry name" value="UPF0261_C"/>
    <property type="match status" value="1"/>
</dbReference>